<name>A0A9X3E6B3_9HYPH</name>
<evidence type="ECO:0000259" key="3">
    <source>
        <dbReference type="Pfam" id="PF19278"/>
    </source>
</evidence>
<evidence type="ECO:0000259" key="1">
    <source>
        <dbReference type="Pfam" id="PF01968"/>
    </source>
</evidence>
<dbReference type="Pfam" id="PF05378">
    <property type="entry name" value="Hydant_A_N"/>
    <property type="match status" value="1"/>
</dbReference>
<dbReference type="Pfam" id="PF01968">
    <property type="entry name" value="Hydantoinase_A"/>
    <property type="match status" value="1"/>
</dbReference>
<evidence type="ECO:0000313" key="5">
    <source>
        <dbReference type="Proteomes" id="UP001144805"/>
    </source>
</evidence>
<protein>
    <submittedName>
        <fullName evidence="4">Hydantoinase/oxoprolinase family protein</fullName>
    </submittedName>
</protein>
<dbReference type="EMBL" id="JAPKNK010000014">
    <property type="protein sequence ID" value="MCX5572127.1"/>
    <property type="molecule type" value="Genomic_DNA"/>
</dbReference>
<feature type="domain" description="Hydantoinase A/oxoprolinase" evidence="1">
    <location>
        <begin position="217"/>
        <end position="500"/>
    </location>
</feature>
<dbReference type="InterPro" id="IPR043129">
    <property type="entry name" value="ATPase_NBD"/>
</dbReference>
<evidence type="ECO:0000259" key="2">
    <source>
        <dbReference type="Pfam" id="PF05378"/>
    </source>
</evidence>
<keyword evidence="5" id="KW-1185">Reference proteome</keyword>
<dbReference type="InterPro" id="IPR008040">
    <property type="entry name" value="Hydant_A_N"/>
</dbReference>
<organism evidence="4 5">
    <name type="scientific">Kaistia nematophila</name>
    <dbReference type="NCBI Taxonomy" id="2994654"/>
    <lineage>
        <taxon>Bacteria</taxon>
        <taxon>Pseudomonadati</taxon>
        <taxon>Pseudomonadota</taxon>
        <taxon>Alphaproteobacteria</taxon>
        <taxon>Hyphomicrobiales</taxon>
        <taxon>Kaistiaceae</taxon>
        <taxon>Kaistia</taxon>
    </lineage>
</organism>
<dbReference type="GO" id="GO:0005829">
    <property type="term" value="C:cytosol"/>
    <property type="evidence" value="ECO:0007669"/>
    <property type="project" value="TreeGrafter"/>
</dbReference>
<dbReference type="GO" id="GO:0006749">
    <property type="term" value="P:glutathione metabolic process"/>
    <property type="evidence" value="ECO:0007669"/>
    <property type="project" value="TreeGrafter"/>
</dbReference>
<gene>
    <name evidence="4" type="ORF">OSH07_23195</name>
</gene>
<dbReference type="PANTHER" id="PTHR11365">
    <property type="entry name" value="5-OXOPROLINASE RELATED"/>
    <property type="match status" value="1"/>
</dbReference>
<dbReference type="Pfam" id="PF19278">
    <property type="entry name" value="Hydant_A_C"/>
    <property type="match status" value="1"/>
</dbReference>
<comment type="caution">
    <text evidence="4">The sequence shown here is derived from an EMBL/GenBank/DDBJ whole genome shotgun (WGS) entry which is preliminary data.</text>
</comment>
<feature type="domain" description="Hydantoinase/oxoprolinase N-terminal" evidence="2">
    <location>
        <begin position="14"/>
        <end position="196"/>
    </location>
</feature>
<dbReference type="InterPro" id="IPR045079">
    <property type="entry name" value="Oxoprolinase-like"/>
</dbReference>
<evidence type="ECO:0000313" key="4">
    <source>
        <dbReference type="EMBL" id="MCX5572127.1"/>
    </source>
</evidence>
<dbReference type="RefSeq" id="WP_266341088.1">
    <property type="nucleotide sequence ID" value="NZ_JAPKNK010000014.1"/>
</dbReference>
<dbReference type="Proteomes" id="UP001144805">
    <property type="component" value="Unassembled WGS sequence"/>
</dbReference>
<dbReference type="AlphaFoldDB" id="A0A9X3E6B3"/>
<reference evidence="4" key="1">
    <citation type="submission" date="2022-11" db="EMBL/GenBank/DDBJ databases">
        <title>Biodiversity and phylogenetic relationships of bacteria.</title>
        <authorList>
            <person name="Machado R.A.R."/>
            <person name="Bhat A."/>
            <person name="Loulou A."/>
            <person name="Kallel S."/>
        </authorList>
    </citation>
    <scope>NUCLEOTIDE SEQUENCE</scope>
    <source>
        <strain evidence="4">K-TC2</strain>
    </source>
</reference>
<dbReference type="SUPFAM" id="SSF53067">
    <property type="entry name" value="Actin-like ATPase domain"/>
    <property type="match status" value="1"/>
</dbReference>
<dbReference type="PANTHER" id="PTHR11365:SF23">
    <property type="entry name" value="HYPOTHETICAL 5-OXOPROLINASE (EUROFUNG)-RELATED"/>
    <property type="match status" value="1"/>
</dbReference>
<dbReference type="InterPro" id="IPR002821">
    <property type="entry name" value="Hydantoinase_A"/>
</dbReference>
<proteinExistence type="predicted"/>
<feature type="domain" description="Acetophenone carboxylase-like C-terminal" evidence="3">
    <location>
        <begin position="519"/>
        <end position="673"/>
    </location>
</feature>
<accession>A0A9X3E6B3</accession>
<sequence length="707" mass="74135">MNAPFPTGRTRPLRLAIDIGGTFTDLVLRDETGRERTYKTSSTPQDPSDGFFAGLDLIADDLGLFSRRDLLARIDTIVHGTTITTNALLTGTTAKTGLLTTDGFRDILLARQGHREDQFNSKARPPKPLVPRSLVVAVPERLDRDGKVTLALDEAAVRAAAAYFRAEGVAAVAVSFVFSFFNDAHERRAGEILAAELPGVFISLSSRVAPEVRFYERTSTTVLNAAVGPVLERYLDRLSARLADDAFDRPLYIMQSNGGVVSLPNAAARAVNTLLSGPAGAPPAAASRAAALGIDSVMTIDMGGTSFEVSLSRGGRTEISSGGQIDGYPISTPILDISTIGAGGGSIAWITAGGLLRVGPQSAGASPGPAGYGRGGTDATVTDANLVLGYLNPEKFNASVALDIGRAREAVDAVGARLGLSTEQAADGIYRTINAEMTDSLRLATIRKGLDPRGFAIVAAGGAGPLHAAALARDLDIPLVIVPRNASVLCAGGMLLSDYARYYVRTLAIADPRDPRLDLEAEFAALEALAIREFTAEGIDPEALSFVRSADLRYVGQVHEVAVPFTDAAGLVADFHRSHHERFGHSQPADAVEIVNIRLLARGAVTAAPESDRAAPTSANVAPSRRTAWFGGVYREVPVLDGETLDPGATVDGPALVELPTSTIVVPEAFRLVVAATGDYLLHDASQSLDAIRARLSPAASATGAHP</sequence>
<dbReference type="InterPro" id="IPR049517">
    <property type="entry name" value="ACX-like_C"/>
</dbReference>
<dbReference type="GO" id="GO:0017168">
    <property type="term" value="F:5-oxoprolinase (ATP-hydrolyzing) activity"/>
    <property type="evidence" value="ECO:0007669"/>
    <property type="project" value="TreeGrafter"/>
</dbReference>